<evidence type="ECO:0000259" key="2">
    <source>
        <dbReference type="Pfam" id="PF14225"/>
    </source>
</evidence>
<dbReference type="GO" id="GO:0030427">
    <property type="term" value="C:site of polarized growth"/>
    <property type="evidence" value="ECO:0007669"/>
    <property type="project" value="TreeGrafter"/>
</dbReference>
<dbReference type="Proteomes" id="UP001153076">
    <property type="component" value="Unassembled WGS sequence"/>
</dbReference>
<sequence length="1278" mass="142936">MQSQKSRRDEFRTHIANIYRTVAEKIWPGMLSRKPVFRLHYLKFIEDTTRQILTALPESFQEIQPLRYALASILRYLAPEFIDSKSEKFDARTRKRLFDLLLCWSDDTNGACSQDGVSDYRREVERYKSSQHGRSKDSVDKLSFDKELNEQIETIQWASMNAMASLLYGPCFDDNARKMSGRVISWVNSLFMEPAQRVPFGYSPVDPRTPSYAKLTGDSGRGARDRHKSGPRRISLAKLALKNLLLTNLDLFPACIDQSLMTNSCMMFSLQCYYSDAAVADGYFSVLAEVYMREEITTCEVQRLLSLILYKVVDPSRHIRDDALQMLETLSVRAWAEDGMELSGGYRAAVVGNLPDSYHQFQYKLSCKLAKDHPELSELLCEEIMQRQLDAVDIIAQHQVLTCMAPWIENLNFWKLLDGWSERLLKSLYYVTWRHGDQFPDEIEKLWSTIASKSRNIGPVLDFLITKGIEDCDSNASAEISGAFATYFSVAKRVSLYLARICPQQTIDHLVYQLAERMLEENVEPLRSTSGKADVGGSFLLEFSHGPAAHVMSIDSPLIVRGPLDVLVRNTSGSLSWCTAGVGGRSASGPLIPVPAEVNVASAGRSTQLPALPGTLMGVRNSTGNMRSRHMSRDSGDFFIDTPNSGESSLHSGVGTHGINANELQSALQCHQQHSLTRADIALILLAEIAYENDEDFREHLPLLFHVTFVSMDSSEDIVLEHCQHLLVNLLYSLAGRHLELYEVEKSDGENRQQVVSLIKYVQSKRGSIMWENEDPTVVRPNVLSSALLAALVQSMVDALLFQGDLRETWGAEALKWAMECTSRHLACRSHQIYRALRPKVTSDACVLLLRCIHQCLTNPIPEILGFVMEILLTLQVMVENMEPEKVILYPQLFWGCVAMMHMDFVHVYCQVLELLLRVIDRLSFQDRTTENVLLSSMPRDEPDSNASDMRSFQHLESRTGVDPIGKIPAFAGVQPLVLKGLMSTVSHVVSIEVLTHISFPTCDSIFGDPETRLLMHIVGLLPWLCLQLSKDTMGLALPVCQQQQRACSVAVNVAWWCQARSLEGLATVFLAYSHGEIKSINNLLACVAPLLCAQWFPQHSALAFGHLLRLLERGPVEYYRVILLFLKELLQHTPVEAAQSPHVYAIVSQLVESSLGSDALNVLEALLQSCNSPTDGNLHESAVFENGHGTADEKLSPPLTSYRAQTGSLPYPLGPGFGAASAWGGQWGALESGFAAPREIALQNTLVMLGRILDNCELGRKKDYKRLVPFVPNMGSH</sequence>
<keyword evidence="5" id="KW-1185">Reference proteome</keyword>
<dbReference type="GO" id="GO:0005938">
    <property type="term" value="C:cell cortex"/>
    <property type="evidence" value="ECO:0007669"/>
    <property type="project" value="TreeGrafter"/>
</dbReference>
<comment type="caution">
    <text evidence="4">The sequence shown here is derived from an EMBL/GenBank/DDBJ whole genome shotgun (WGS) entry which is preliminary data.</text>
</comment>
<feature type="domain" description="Cell morphogenesis protein C-terminal" evidence="2">
    <location>
        <begin position="891"/>
        <end position="1170"/>
    </location>
</feature>
<dbReference type="PANTHER" id="PTHR12295">
    <property type="entry name" value="FURRY-RELATED"/>
    <property type="match status" value="1"/>
</dbReference>
<dbReference type="AlphaFoldDB" id="A0A9Q1KMQ6"/>
<dbReference type="Pfam" id="PF14225">
    <property type="entry name" value="MOR2-PAG1_C"/>
    <property type="match status" value="1"/>
</dbReference>
<feature type="domain" description="Cell morphogenesis central region" evidence="3">
    <location>
        <begin position="2"/>
        <end position="866"/>
    </location>
</feature>
<feature type="region of interest" description="Disordered" evidence="1">
    <location>
        <begin position="211"/>
        <end position="230"/>
    </location>
</feature>
<dbReference type="InterPro" id="IPR025481">
    <property type="entry name" value="Cell_Morphogen_C"/>
</dbReference>
<evidence type="ECO:0000313" key="4">
    <source>
        <dbReference type="EMBL" id="KAJ8445644.1"/>
    </source>
</evidence>
<name>A0A9Q1KMQ6_9CARY</name>
<dbReference type="Pfam" id="PF14228">
    <property type="entry name" value="MOR2-PAG1_mid"/>
    <property type="match status" value="1"/>
</dbReference>
<dbReference type="PANTHER" id="PTHR12295:SF30">
    <property type="entry name" value="PROTEIN FURRY"/>
    <property type="match status" value="1"/>
</dbReference>
<evidence type="ECO:0000256" key="1">
    <source>
        <dbReference type="SAM" id="MobiDB-lite"/>
    </source>
</evidence>
<protein>
    <submittedName>
        <fullName evidence="4">Uncharacterized protein</fullName>
    </submittedName>
</protein>
<dbReference type="InterPro" id="IPR039867">
    <property type="entry name" value="Furry/Tao3/Mor2"/>
</dbReference>
<organism evidence="4 5">
    <name type="scientific">Carnegiea gigantea</name>
    <dbReference type="NCBI Taxonomy" id="171969"/>
    <lineage>
        <taxon>Eukaryota</taxon>
        <taxon>Viridiplantae</taxon>
        <taxon>Streptophyta</taxon>
        <taxon>Embryophyta</taxon>
        <taxon>Tracheophyta</taxon>
        <taxon>Spermatophyta</taxon>
        <taxon>Magnoliopsida</taxon>
        <taxon>eudicotyledons</taxon>
        <taxon>Gunneridae</taxon>
        <taxon>Pentapetalae</taxon>
        <taxon>Caryophyllales</taxon>
        <taxon>Cactineae</taxon>
        <taxon>Cactaceae</taxon>
        <taxon>Cactoideae</taxon>
        <taxon>Echinocereeae</taxon>
        <taxon>Carnegiea</taxon>
    </lineage>
</organism>
<evidence type="ECO:0000259" key="3">
    <source>
        <dbReference type="Pfam" id="PF14228"/>
    </source>
</evidence>
<dbReference type="OrthoDB" id="6287725at2759"/>
<reference evidence="4" key="1">
    <citation type="submission" date="2022-04" db="EMBL/GenBank/DDBJ databases">
        <title>Carnegiea gigantea Genome sequencing and assembly v2.</title>
        <authorList>
            <person name="Copetti D."/>
            <person name="Sanderson M.J."/>
            <person name="Burquez A."/>
            <person name="Wojciechowski M.F."/>
        </authorList>
    </citation>
    <scope>NUCLEOTIDE SEQUENCE</scope>
    <source>
        <strain evidence="4">SGP5-SGP5p</strain>
        <tissue evidence="4">Aerial part</tissue>
    </source>
</reference>
<dbReference type="EMBL" id="JAKOGI010000075">
    <property type="protein sequence ID" value="KAJ8445644.1"/>
    <property type="molecule type" value="Genomic_DNA"/>
</dbReference>
<dbReference type="GO" id="GO:0000902">
    <property type="term" value="P:cell morphogenesis"/>
    <property type="evidence" value="ECO:0007669"/>
    <property type="project" value="InterPro"/>
</dbReference>
<gene>
    <name evidence="4" type="ORF">Cgig2_018585</name>
</gene>
<proteinExistence type="predicted"/>
<dbReference type="InterPro" id="IPR016024">
    <property type="entry name" value="ARM-type_fold"/>
</dbReference>
<accession>A0A9Q1KMQ6</accession>
<dbReference type="InterPro" id="IPR029473">
    <property type="entry name" value="MOR2-PAG1_mid"/>
</dbReference>
<dbReference type="SUPFAM" id="SSF48371">
    <property type="entry name" value="ARM repeat"/>
    <property type="match status" value="1"/>
</dbReference>
<evidence type="ECO:0000313" key="5">
    <source>
        <dbReference type="Proteomes" id="UP001153076"/>
    </source>
</evidence>